<keyword evidence="4 12" id="KW-0256">Endoplasmic reticulum</keyword>
<dbReference type="InterPro" id="IPR027533">
    <property type="entry name" value="3_ketoreductase_fungal"/>
</dbReference>
<keyword evidence="3 12" id="KW-0812">Transmembrane</keyword>
<accession>A0A9W9T682</accession>
<dbReference type="PRINTS" id="PR00081">
    <property type="entry name" value="GDHRDH"/>
</dbReference>
<dbReference type="GO" id="GO:0030497">
    <property type="term" value="P:fatty acid elongation"/>
    <property type="evidence" value="ECO:0007669"/>
    <property type="project" value="UniProtKB-UniRule"/>
</dbReference>
<dbReference type="GO" id="GO:0045703">
    <property type="term" value="F:ketoreductase activity"/>
    <property type="evidence" value="ECO:0007669"/>
    <property type="project" value="UniProtKB-UniRule"/>
</dbReference>
<keyword evidence="15" id="KW-1185">Reference proteome</keyword>
<name>A0A9W9T682_9EURO</name>
<evidence type="ECO:0000256" key="13">
    <source>
        <dbReference type="SAM" id="Phobius"/>
    </source>
</evidence>
<dbReference type="GO" id="GO:0005789">
    <property type="term" value="C:endoplasmic reticulum membrane"/>
    <property type="evidence" value="ECO:0007669"/>
    <property type="project" value="UniProtKB-SubCell"/>
</dbReference>
<dbReference type="OrthoDB" id="5545019at2759"/>
<reference evidence="14" key="1">
    <citation type="submission" date="2022-11" db="EMBL/GenBank/DDBJ databases">
        <authorList>
            <person name="Petersen C."/>
        </authorList>
    </citation>
    <scope>NUCLEOTIDE SEQUENCE</scope>
    <source>
        <strain evidence="14">IBT 16849</strain>
    </source>
</reference>
<dbReference type="HAMAP" id="MF_03107">
    <property type="entry name" value="3_ketoreductase"/>
    <property type="match status" value="1"/>
</dbReference>
<dbReference type="Pfam" id="PF00106">
    <property type="entry name" value="adh_short"/>
    <property type="match status" value="1"/>
</dbReference>
<dbReference type="FunFam" id="3.40.50.720:FF:000317">
    <property type="entry name" value="Very-long-chain 3-oxoacyl-CoA reductase"/>
    <property type="match status" value="1"/>
</dbReference>
<evidence type="ECO:0000256" key="2">
    <source>
        <dbReference type="ARBA" id="ARBA00022516"/>
    </source>
</evidence>
<dbReference type="InterPro" id="IPR020904">
    <property type="entry name" value="Sc_DH/Rdtase_CS"/>
</dbReference>
<evidence type="ECO:0000256" key="6">
    <source>
        <dbReference type="ARBA" id="ARBA00022857"/>
    </source>
</evidence>
<dbReference type="PANTHER" id="PTHR43086:SF2">
    <property type="entry name" value="HYDROXYSTEROID DEHYDROGENASE-LIKE PROTEIN 1"/>
    <property type="match status" value="1"/>
</dbReference>
<feature type="transmembrane region" description="Helical" evidence="13">
    <location>
        <begin position="75"/>
        <end position="105"/>
    </location>
</feature>
<comment type="function">
    <text evidence="12">Component of the microsomal membrane bound fatty acid elongation system, which produces the 26-carbon very long-chain fatty acids (VLCFA) from palmitate. Catalyzes the reduction of the 3-ketoacyl-CoA intermediate that is formed in each cycle of fatty acid elongation. VLCFAs serve as precursors for ceramide and sphingolipids.</text>
</comment>
<dbReference type="CDD" id="cd05356">
    <property type="entry name" value="17beta-HSD1_like_SDR_c"/>
    <property type="match status" value="1"/>
</dbReference>
<feature type="binding site" evidence="12">
    <location>
        <position position="257"/>
    </location>
    <ligand>
        <name>substrate</name>
    </ligand>
</feature>
<evidence type="ECO:0000313" key="15">
    <source>
        <dbReference type="Proteomes" id="UP001150879"/>
    </source>
</evidence>
<keyword evidence="8 12" id="KW-0560">Oxidoreductase</keyword>
<evidence type="ECO:0000256" key="3">
    <source>
        <dbReference type="ARBA" id="ARBA00022692"/>
    </source>
</evidence>
<evidence type="ECO:0000256" key="10">
    <source>
        <dbReference type="ARBA" id="ARBA00023136"/>
    </source>
</evidence>
<dbReference type="InterPro" id="IPR002347">
    <property type="entry name" value="SDR_fam"/>
</dbReference>
<comment type="catalytic activity">
    <reaction evidence="12">
        <text>a very-long-chain (3R)-3-hydroxyacyl-CoA + NADP(+) = a very-long-chain 3-oxoacyl-CoA + NADPH + H(+)</text>
        <dbReference type="Rhea" id="RHEA:48680"/>
        <dbReference type="ChEBI" id="CHEBI:15378"/>
        <dbReference type="ChEBI" id="CHEBI:57783"/>
        <dbReference type="ChEBI" id="CHEBI:58349"/>
        <dbReference type="ChEBI" id="CHEBI:85440"/>
        <dbReference type="ChEBI" id="CHEBI:90725"/>
        <dbReference type="EC" id="1.1.1.330"/>
    </reaction>
</comment>
<evidence type="ECO:0000256" key="5">
    <source>
        <dbReference type="ARBA" id="ARBA00022832"/>
    </source>
</evidence>
<dbReference type="GO" id="GO:0030148">
    <property type="term" value="P:sphingolipid biosynthetic process"/>
    <property type="evidence" value="ECO:0007669"/>
    <property type="project" value="UniProtKB-ARBA"/>
</dbReference>
<keyword evidence="2 12" id="KW-0444">Lipid biosynthesis</keyword>
<comment type="caution">
    <text evidence="14">The sequence shown here is derived from an EMBL/GenBank/DDBJ whole genome shotgun (WGS) entry which is preliminary data.</text>
</comment>
<dbReference type="GO" id="GO:0141040">
    <property type="term" value="F:very-long-chain 3-oxoacyl-CoA reductase activity"/>
    <property type="evidence" value="ECO:0007669"/>
    <property type="project" value="UniProtKB-EC"/>
</dbReference>
<organism evidence="14 15">
    <name type="scientific">Penicillium cf. griseofulvum</name>
    <dbReference type="NCBI Taxonomy" id="2972120"/>
    <lineage>
        <taxon>Eukaryota</taxon>
        <taxon>Fungi</taxon>
        <taxon>Dikarya</taxon>
        <taxon>Ascomycota</taxon>
        <taxon>Pezizomycotina</taxon>
        <taxon>Eurotiomycetes</taxon>
        <taxon>Eurotiomycetidae</taxon>
        <taxon>Eurotiales</taxon>
        <taxon>Aspergillaceae</taxon>
        <taxon>Penicillium</taxon>
    </lineage>
</organism>
<evidence type="ECO:0000256" key="1">
    <source>
        <dbReference type="ARBA" id="ARBA00005194"/>
    </source>
</evidence>
<feature type="transmembrane region" description="Helical" evidence="13">
    <location>
        <begin position="251"/>
        <end position="270"/>
    </location>
</feature>
<keyword evidence="7 12" id="KW-1133">Transmembrane helix</keyword>
<dbReference type="EC" id="1.1.1.330" evidence="12"/>
<feature type="active site" description="Proton acceptor" evidence="12">
    <location>
        <position position="270"/>
    </location>
</feature>
<evidence type="ECO:0000256" key="9">
    <source>
        <dbReference type="ARBA" id="ARBA00023098"/>
    </source>
</evidence>
<dbReference type="Proteomes" id="UP001150879">
    <property type="component" value="Unassembled WGS sequence"/>
</dbReference>
<keyword evidence="11 12" id="KW-0275">Fatty acid biosynthesis</keyword>
<evidence type="ECO:0000256" key="7">
    <source>
        <dbReference type="ARBA" id="ARBA00022989"/>
    </source>
</evidence>
<keyword evidence="5 12" id="KW-0276">Fatty acid metabolism</keyword>
<comment type="subcellular location">
    <subcellularLocation>
        <location evidence="12">Endoplasmic reticulum membrane</location>
        <topology evidence="12">Single-pass membrane protein</topology>
    </subcellularLocation>
</comment>
<dbReference type="SUPFAM" id="SSF51735">
    <property type="entry name" value="NAD(P)-binding Rossmann-fold domains"/>
    <property type="match status" value="1"/>
</dbReference>
<comment type="pathway">
    <text evidence="1">Lipid metabolism; fatty acid biosynthesis.</text>
</comment>
<sequence length="396" mass="42940">MRGIGPFLSKSWETEDVWTLGVDPNKSLTLVCSTFFPPLLHHLVIHFSLLIMDISKHIECISQWPSHIAPGLPTYGALFLLATGGLVIACKVWTFVRVLLSLFVLPGKPLRSFGPPGSWAVVTGASDGLGKEFALQLAKSKFNVVLVSRTASKLATLSEDISKQFPQVQTKTLAMDFSRNADADYQALGELVSDLDVSVLVNNVGLSHSIPVPFAQTPAAEMADIVTINCTGTLRVTQLVVPGMMQRRRGLILTMGSFGGLLPTPFLATYSGSKAFLQYWSTALAGELAPYGIDVELVQAYLITSAMSKIRRASASIPTPRAFVRSVLSKIGRSGGSPTYAYSSSPYWSHGIMAWFLTSVSGTMGKLVLGQNKSMHESIRKRALRKAERENSKKST</sequence>
<evidence type="ECO:0000313" key="14">
    <source>
        <dbReference type="EMBL" id="KAJ5210992.1"/>
    </source>
</evidence>
<evidence type="ECO:0000256" key="12">
    <source>
        <dbReference type="HAMAP-Rule" id="MF_03107"/>
    </source>
</evidence>
<keyword evidence="6 12" id="KW-0521">NADP</keyword>
<dbReference type="PANTHER" id="PTHR43086">
    <property type="entry name" value="VERY-LONG-CHAIN 3-OXOOACYL-COA REDUCTASE"/>
    <property type="match status" value="1"/>
</dbReference>
<dbReference type="InterPro" id="IPR036291">
    <property type="entry name" value="NAD(P)-bd_dom_sf"/>
</dbReference>
<evidence type="ECO:0000256" key="11">
    <source>
        <dbReference type="ARBA" id="ARBA00023160"/>
    </source>
</evidence>
<proteinExistence type="inferred from homology"/>
<protein>
    <recommendedName>
        <fullName evidence="12">Very-long-chain 3-oxoacyl-CoA reductase</fullName>
        <ecNumber evidence="12">1.1.1.330</ecNumber>
    </recommendedName>
    <alternativeName>
        <fullName evidence="12">3-ketoacyl-CoA reductase</fullName>
        <shortName evidence="12">3-ketoreductase</shortName>
        <shortName evidence="12">KAR</shortName>
    </alternativeName>
    <alternativeName>
        <fullName evidence="12">Microsomal beta-keto-reductase</fullName>
    </alternativeName>
</protein>
<dbReference type="PROSITE" id="PS00061">
    <property type="entry name" value="ADH_SHORT"/>
    <property type="match status" value="1"/>
</dbReference>
<dbReference type="Gene3D" id="3.40.50.720">
    <property type="entry name" value="NAD(P)-binding Rossmann-like Domain"/>
    <property type="match status" value="1"/>
</dbReference>
<keyword evidence="9 12" id="KW-0443">Lipid metabolism</keyword>
<keyword evidence="10 12" id="KW-0472">Membrane</keyword>
<gene>
    <name evidence="14" type="ORF">N7472_001131</name>
</gene>
<dbReference type="AlphaFoldDB" id="A0A9W9T682"/>
<dbReference type="EMBL" id="JAPQKP010000001">
    <property type="protein sequence ID" value="KAJ5210992.1"/>
    <property type="molecule type" value="Genomic_DNA"/>
</dbReference>
<evidence type="ECO:0000256" key="8">
    <source>
        <dbReference type="ARBA" id="ARBA00023002"/>
    </source>
</evidence>
<feature type="transmembrane region" description="Helical" evidence="13">
    <location>
        <begin position="347"/>
        <end position="369"/>
    </location>
</feature>
<comment type="similarity">
    <text evidence="12">Belongs to the short-chain dehydrogenases/reductases (SDR) family.</text>
</comment>
<evidence type="ECO:0000256" key="4">
    <source>
        <dbReference type="ARBA" id="ARBA00022824"/>
    </source>
</evidence>
<reference evidence="14" key="2">
    <citation type="journal article" date="2023" name="IMA Fungus">
        <title>Comparative genomic study of the Penicillium genus elucidates a diverse pangenome and 15 lateral gene transfer events.</title>
        <authorList>
            <person name="Petersen C."/>
            <person name="Sorensen T."/>
            <person name="Nielsen M.R."/>
            <person name="Sondergaard T.E."/>
            <person name="Sorensen J.L."/>
            <person name="Fitzpatrick D.A."/>
            <person name="Frisvad J.C."/>
            <person name="Nielsen K.L."/>
        </authorList>
    </citation>
    <scope>NUCLEOTIDE SEQUENCE</scope>
    <source>
        <strain evidence="14">IBT 16849</strain>
    </source>
</reference>